<evidence type="ECO:0000256" key="5">
    <source>
        <dbReference type="ARBA" id="ARBA00023077"/>
    </source>
</evidence>
<dbReference type="InterPro" id="IPR023996">
    <property type="entry name" value="TonB-dep_OMP_SusC/RagA"/>
</dbReference>
<dbReference type="NCBIfam" id="TIGR04057">
    <property type="entry name" value="SusC_RagA_signa"/>
    <property type="match status" value="1"/>
</dbReference>
<evidence type="ECO:0000259" key="12">
    <source>
        <dbReference type="Pfam" id="PF07715"/>
    </source>
</evidence>
<evidence type="ECO:0000256" key="2">
    <source>
        <dbReference type="ARBA" id="ARBA00022448"/>
    </source>
</evidence>
<dbReference type="InterPro" id="IPR037066">
    <property type="entry name" value="Plug_dom_sf"/>
</dbReference>
<dbReference type="PROSITE" id="PS52016">
    <property type="entry name" value="TONB_DEPENDENT_REC_3"/>
    <property type="match status" value="1"/>
</dbReference>
<name>A0A1H5IQB9_9FLAO</name>
<comment type="caution">
    <text evidence="13">The sequence shown here is derived from an EMBL/GenBank/DDBJ whole genome shotgun (WGS) entry which is preliminary data.</text>
</comment>
<dbReference type="Pfam" id="PF00593">
    <property type="entry name" value="TonB_dep_Rec_b-barrel"/>
    <property type="match status" value="1"/>
</dbReference>
<evidence type="ECO:0000256" key="7">
    <source>
        <dbReference type="ARBA" id="ARBA00023237"/>
    </source>
</evidence>
<comment type="similarity">
    <text evidence="8 9">Belongs to the TonB-dependent receptor family.</text>
</comment>
<feature type="signal peptide" evidence="10">
    <location>
        <begin position="1"/>
        <end position="42"/>
    </location>
</feature>
<dbReference type="Pfam" id="PF13715">
    <property type="entry name" value="CarbopepD_reg_2"/>
    <property type="match status" value="1"/>
</dbReference>
<keyword evidence="14" id="KW-1185">Reference proteome</keyword>
<protein>
    <submittedName>
        <fullName evidence="13">Iron complex outermembrane recepter protein</fullName>
    </submittedName>
</protein>
<dbReference type="NCBIfam" id="TIGR04056">
    <property type="entry name" value="OMP_RagA_SusC"/>
    <property type="match status" value="1"/>
</dbReference>
<dbReference type="InterPro" id="IPR012910">
    <property type="entry name" value="Plug_dom"/>
</dbReference>
<sequence length="989" mass="108943">MWNVNLLLSKSNLQLLFNKLYMKKFKLLLIGILLSTSFATFAQQTVKGVVKEKSSGEILPGVSVVVKGTTRGTETDFDGNFSIERVNTGDVLVFRYLGYANKEVTLGTNFNLTVLLDESSEQLEEIVVVGYGTTTVKDATGSVEAITAKEFTKGNIVTPENLLSGRVAGVNITTSGAPGSGSQIRIRGGSSLNASNDPLIVIDGLPLSGINLSSINPNDIESFSVLKDASATAIYGSRGANGVIIITTKKGRSEYSLDYDFQVAFGEIKDRINVFNADEFRNIIAQQRPQDVGLLGAASTNWQDEVLQKSVSTQHNLSVRGQVFNRIPTRLSVNFSEIEGNILTSQFDRANVSLSMNPSFFDDHLKVSLNYNRAFVNSRSADAGQINAALRYDPTQPVYDASSPFGGFYQHINRTPGGILIQNGTRNPVAALLQSNNTSNTFRQFGNFKVDYKLHFLPEVTATFLVGFDKSTQEGSFFNPLNSPANYTDLFVGAEGSFLNEFNNENLDAYLNYTNTFGKVKLDAMVGYNYQSFNGSGNNTGNLRNPNDAGFTTYTNTPVVLIGFIGRTNFTFNEKYLLTLNYRRDGTSRFGPENRWGDFGGAALAWRISDEDFMKDSKVFSDLKLRASYGLNGQQEGISGDLYLDRYRFGNQGSGYIFGGNPIQSTIPSERSNLRWEDVATIEVGVDFGLFDNKFTGSINAFQKNSTNLISDAPVADGSNFTNRVLQNIGDLQVNGLEFSLNADLIRSEDINWNFNFNATYLDREIKELALGQDITVGGIAGGTGNFIQLFREGFAPNSFYVFKQLYDTSGAPIEGAYADLNGDGIINTQDRYLKGNPQADFTFGFQSNFNYKNFDLAFNLRASVGNYVYNNVNSSLAQYDLLQDNAVLGNIPTSVLETNFNSTSDVIISDYYLENASFLRMDNITLGYTFDRPIKKFASNSIRLWAGMQNVFTITNYSGLDPELAGNGIDNTNYPRPRTFLVGANIKF</sequence>
<feature type="domain" description="TonB-dependent receptor plug" evidence="12">
    <location>
        <begin position="136"/>
        <end position="243"/>
    </location>
</feature>
<dbReference type="InterPro" id="IPR000531">
    <property type="entry name" value="Beta-barrel_TonB"/>
</dbReference>
<dbReference type="EMBL" id="FNUE01000002">
    <property type="protein sequence ID" value="SEE42392.1"/>
    <property type="molecule type" value="Genomic_DNA"/>
</dbReference>
<dbReference type="Gene3D" id="2.60.40.1120">
    <property type="entry name" value="Carboxypeptidase-like, regulatory domain"/>
    <property type="match status" value="1"/>
</dbReference>
<dbReference type="InterPro" id="IPR023997">
    <property type="entry name" value="TonB-dep_OMP_SusC/RagA_CS"/>
</dbReference>
<reference evidence="13 14" key="1">
    <citation type="submission" date="2016-10" db="EMBL/GenBank/DDBJ databases">
        <authorList>
            <person name="Varghese N."/>
            <person name="Submissions S."/>
        </authorList>
    </citation>
    <scope>NUCLEOTIDE SEQUENCE [LARGE SCALE GENOMIC DNA]</scope>
    <source>
        <strain evidence="13 14">DSW-5</strain>
    </source>
</reference>
<dbReference type="InterPro" id="IPR036942">
    <property type="entry name" value="Beta-barrel_TonB_sf"/>
</dbReference>
<dbReference type="SUPFAM" id="SSF49464">
    <property type="entry name" value="Carboxypeptidase regulatory domain-like"/>
    <property type="match status" value="1"/>
</dbReference>
<evidence type="ECO:0000256" key="9">
    <source>
        <dbReference type="RuleBase" id="RU003357"/>
    </source>
</evidence>
<dbReference type="Pfam" id="PF07715">
    <property type="entry name" value="Plug"/>
    <property type="match status" value="1"/>
</dbReference>
<gene>
    <name evidence="13" type="ORF">SAMN05444353_1604</name>
</gene>
<dbReference type="Gene3D" id="2.40.170.20">
    <property type="entry name" value="TonB-dependent receptor, beta-barrel domain"/>
    <property type="match status" value="1"/>
</dbReference>
<keyword evidence="2 8" id="KW-0813">Transport</keyword>
<keyword evidence="4 8" id="KW-0812">Transmembrane</keyword>
<accession>A0A1H5IQB9</accession>
<evidence type="ECO:0000313" key="13">
    <source>
        <dbReference type="EMBL" id="SEE42392.1"/>
    </source>
</evidence>
<dbReference type="InterPro" id="IPR039426">
    <property type="entry name" value="TonB-dep_rcpt-like"/>
</dbReference>
<comment type="subcellular location">
    <subcellularLocation>
        <location evidence="1 8">Cell outer membrane</location>
        <topology evidence="1 8">Multi-pass membrane protein</topology>
    </subcellularLocation>
</comment>
<keyword evidence="5 9" id="KW-0798">TonB box</keyword>
<keyword evidence="7 8" id="KW-0998">Cell outer membrane</keyword>
<keyword evidence="6 8" id="KW-0472">Membrane</keyword>
<evidence type="ECO:0000256" key="3">
    <source>
        <dbReference type="ARBA" id="ARBA00022452"/>
    </source>
</evidence>
<evidence type="ECO:0000256" key="8">
    <source>
        <dbReference type="PROSITE-ProRule" id="PRU01360"/>
    </source>
</evidence>
<feature type="domain" description="TonB-dependent receptor-like beta-barrel" evidence="11">
    <location>
        <begin position="380"/>
        <end position="767"/>
    </location>
</feature>
<keyword evidence="10" id="KW-0732">Signal</keyword>
<dbReference type="InterPro" id="IPR008969">
    <property type="entry name" value="CarboxyPept-like_regulatory"/>
</dbReference>
<evidence type="ECO:0000256" key="4">
    <source>
        <dbReference type="ARBA" id="ARBA00022692"/>
    </source>
</evidence>
<keyword evidence="3 8" id="KW-1134">Transmembrane beta strand</keyword>
<evidence type="ECO:0000256" key="6">
    <source>
        <dbReference type="ARBA" id="ARBA00023136"/>
    </source>
</evidence>
<evidence type="ECO:0000256" key="1">
    <source>
        <dbReference type="ARBA" id="ARBA00004571"/>
    </source>
</evidence>
<dbReference type="Gene3D" id="2.170.130.10">
    <property type="entry name" value="TonB-dependent receptor, plug domain"/>
    <property type="match status" value="1"/>
</dbReference>
<evidence type="ECO:0000259" key="11">
    <source>
        <dbReference type="Pfam" id="PF00593"/>
    </source>
</evidence>
<evidence type="ECO:0000256" key="10">
    <source>
        <dbReference type="SAM" id="SignalP"/>
    </source>
</evidence>
<evidence type="ECO:0000313" key="14">
    <source>
        <dbReference type="Proteomes" id="UP000183071"/>
    </source>
</evidence>
<dbReference type="SUPFAM" id="SSF56935">
    <property type="entry name" value="Porins"/>
    <property type="match status" value="1"/>
</dbReference>
<organism evidence="13 14">
    <name type="scientific">Polaribacter dokdonensis DSW-5</name>
    <dbReference type="NCBI Taxonomy" id="1300348"/>
    <lineage>
        <taxon>Bacteria</taxon>
        <taxon>Pseudomonadati</taxon>
        <taxon>Bacteroidota</taxon>
        <taxon>Flavobacteriia</taxon>
        <taxon>Flavobacteriales</taxon>
        <taxon>Flavobacteriaceae</taxon>
    </lineage>
</organism>
<proteinExistence type="inferred from homology"/>
<dbReference type="Proteomes" id="UP000183071">
    <property type="component" value="Unassembled WGS sequence"/>
</dbReference>
<feature type="chain" id="PRO_5046214181" evidence="10">
    <location>
        <begin position="43"/>
        <end position="989"/>
    </location>
</feature>